<dbReference type="PRINTS" id="PR00792">
    <property type="entry name" value="PEPSIN"/>
</dbReference>
<dbReference type="Gene3D" id="2.40.70.10">
    <property type="entry name" value="Acid Proteases"/>
    <property type="match status" value="2"/>
</dbReference>
<keyword evidence="2 8" id="KW-0645">Protease</keyword>
<dbReference type="Pfam" id="PF14543">
    <property type="entry name" value="TAXi_N"/>
    <property type="match status" value="1"/>
</dbReference>
<evidence type="ECO:0000256" key="6">
    <source>
        <dbReference type="ARBA" id="ARBA00023157"/>
    </source>
</evidence>
<dbReference type="Proteomes" id="UP000515123">
    <property type="component" value="Linkage group 10"/>
</dbReference>
<dbReference type="PROSITE" id="PS51767">
    <property type="entry name" value="PEPTIDASE_A1"/>
    <property type="match status" value="1"/>
</dbReference>
<keyword evidence="5 8" id="KW-0378">Hydrolase</keyword>
<evidence type="ECO:0000256" key="3">
    <source>
        <dbReference type="ARBA" id="ARBA00022729"/>
    </source>
</evidence>
<dbReference type="GeneID" id="109716773"/>
<evidence type="ECO:0000256" key="9">
    <source>
        <dbReference type="SAM" id="SignalP"/>
    </source>
</evidence>
<dbReference type="PANTHER" id="PTHR13683:SF750">
    <property type="entry name" value="ASPARTYL PROTEASE AED1"/>
    <property type="match status" value="1"/>
</dbReference>
<evidence type="ECO:0000313" key="11">
    <source>
        <dbReference type="Proteomes" id="UP000515123"/>
    </source>
</evidence>
<dbReference type="InterPro" id="IPR032799">
    <property type="entry name" value="TAXi_C"/>
</dbReference>
<feature type="active site" evidence="7">
    <location>
        <position position="343"/>
    </location>
</feature>
<dbReference type="InterPro" id="IPR001461">
    <property type="entry name" value="Aspartic_peptidase_A1"/>
</dbReference>
<comment type="similarity">
    <text evidence="1 8">Belongs to the peptidase A1 family.</text>
</comment>
<keyword evidence="6" id="KW-1015">Disulfide bond</keyword>
<reference evidence="12" key="2">
    <citation type="submission" date="2025-08" db="UniProtKB">
        <authorList>
            <consortium name="RefSeq"/>
        </authorList>
    </citation>
    <scope>IDENTIFICATION</scope>
    <source>
        <tissue evidence="12">Leaf</tissue>
    </source>
</reference>
<dbReference type="SUPFAM" id="SSF50630">
    <property type="entry name" value="Acid proteases"/>
    <property type="match status" value="1"/>
</dbReference>
<evidence type="ECO:0000256" key="8">
    <source>
        <dbReference type="RuleBase" id="RU000454"/>
    </source>
</evidence>
<dbReference type="InterPro" id="IPR001969">
    <property type="entry name" value="Aspartic_peptidase_AS"/>
</dbReference>
<dbReference type="FunFam" id="2.40.70.10:FF:000013">
    <property type="entry name" value="Aspartyl protease AED1"/>
    <property type="match status" value="1"/>
</dbReference>
<feature type="domain" description="Peptidase A1" evidence="10">
    <location>
        <begin position="127"/>
        <end position="459"/>
    </location>
</feature>
<feature type="active site" evidence="7">
    <location>
        <position position="145"/>
    </location>
</feature>
<keyword evidence="3 9" id="KW-0732">Signal</keyword>
<keyword evidence="11" id="KW-1185">Reference proteome</keyword>
<dbReference type="PANTHER" id="PTHR13683">
    <property type="entry name" value="ASPARTYL PROTEASES"/>
    <property type="match status" value="1"/>
</dbReference>
<dbReference type="RefSeq" id="XP_020097918.1">
    <property type="nucleotide sequence ID" value="XM_020242329.1"/>
</dbReference>
<organism evidence="11 12">
    <name type="scientific">Ananas comosus</name>
    <name type="common">Pineapple</name>
    <name type="synonym">Ananas ananas</name>
    <dbReference type="NCBI Taxonomy" id="4615"/>
    <lineage>
        <taxon>Eukaryota</taxon>
        <taxon>Viridiplantae</taxon>
        <taxon>Streptophyta</taxon>
        <taxon>Embryophyta</taxon>
        <taxon>Tracheophyta</taxon>
        <taxon>Spermatophyta</taxon>
        <taxon>Magnoliopsida</taxon>
        <taxon>Liliopsida</taxon>
        <taxon>Poales</taxon>
        <taxon>Bromeliaceae</taxon>
        <taxon>Bromelioideae</taxon>
        <taxon>Ananas</taxon>
    </lineage>
</organism>
<dbReference type="Pfam" id="PF14541">
    <property type="entry name" value="TAXi_C"/>
    <property type="match status" value="1"/>
</dbReference>
<dbReference type="InterPro" id="IPR032861">
    <property type="entry name" value="TAXi_N"/>
</dbReference>
<sequence>MALFSDSIFNCCVLLLLCTLSCCLCVFGVKLDAEYVVKMRSLQPSAVCSSSKDSNLSRLTVVHRYGPCSPLQMEEKLSHEQIIDNDRARVDSLHHRLSTASNVAGKGGLLDVSIPAHTGNLLSTGNYIVNVGIGTPKQDFSVVFDTGSDISWIQCNPCNHCYPQKDPLFDPAKSSTYSSISCSSDECTQLDSHSCSAYGKCRYDVKYSDNSTSTGNFGSDTLTLSPSDLLPNFMFGCSDSSSGVIGRTAGLIGLGREKSSLISQASQKYGAVFSYCLPSLSSSTGYLSIGSGGPLPPNVQYTPMISYASDSSSYYVKLVAIKVGGMKLDISQTVLSAAGTVMDSGTVITRLPQAAYSAMRAVFRQHMTNYTAAPALSILDTCYDVSGRGKIKVPAVALVFDGGASLNLGFDGIIYGGPSQACLAFAGNTKADEVSIIGNTQQRKFTVVYDISNQRIGFGAHGCS</sequence>
<evidence type="ECO:0000313" key="12">
    <source>
        <dbReference type="RefSeq" id="XP_020097918.1"/>
    </source>
</evidence>
<protein>
    <submittedName>
        <fullName evidence="12">Aspartyl protease family protein At5g10770-like</fullName>
    </submittedName>
</protein>
<reference evidence="11" key="1">
    <citation type="journal article" date="2015" name="Nat. Genet.">
        <title>The pineapple genome and the evolution of CAM photosynthesis.</title>
        <authorList>
            <person name="Ming R."/>
            <person name="VanBuren R."/>
            <person name="Wai C.M."/>
            <person name="Tang H."/>
            <person name="Schatz M.C."/>
            <person name="Bowers J.E."/>
            <person name="Lyons E."/>
            <person name="Wang M.L."/>
            <person name="Chen J."/>
            <person name="Biggers E."/>
            <person name="Zhang J."/>
            <person name="Huang L."/>
            <person name="Zhang L."/>
            <person name="Miao W."/>
            <person name="Zhang J."/>
            <person name="Ye Z."/>
            <person name="Miao C."/>
            <person name="Lin Z."/>
            <person name="Wang H."/>
            <person name="Zhou H."/>
            <person name="Yim W.C."/>
            <person name="Priest H.D."/>
            <person name="Zheng C."/>
            <person name="Woodhouse M."/>
            <person name="Edger P.P."/>
            <person name="Guyot R."/>
            <person name="Guo H.B."/>
            <person name="Guo H."/>
            <person name="Zheng G."/>
            <person name="Singh R."/>
            <person name="Sharma A."/>
            <person name="Min X."/>
            <person name="Zheng Y."/>
            <person name="Lee H."/>
            <person name="Gurtowski J."/>
            <person name="Sedlazeck F.J."/>
            <person name="Harkess A."/>
            <person name="McKain M.R."/>
            <person name="Liao Z."/>
            <person name="Fang J."/>
            <person name="Liu J."/>
            <person name="Zhang X."/>
            <person name="Zhang Q."/>
            <person name="Hu W."/>
            <person name="Qin Y."/>
            <person name="Wang K."/>
            <person name="Chen L.Y."/>
            <person name="Shirley N."/>
            <person name="Lin Y.R."/>
            <person name="Liu L.Y."/>
            <person name="Hernandez A.G."/>
            <person name="Wright C.L."/>
            <person name="Bulone V."/>
            <person name="Tuskan G.A."/>
            <person name="Heath K."/>
            <person name="Zee F."/>
            <person name="Moore P.H."/>
            <person name="Sunkar R."/>
            <person name="Leebens-Mack J.H."/>
            <person name="Mockler T."/>
            <person name="Bennetzen J.L."/>
            <person name="Freeling M."/>
            <person name="Sankoff D."/>
            <person name="Paterson A.H."/>
            <person name="Zhu X."/>
            <person name="Yang X."/>
            <person name="Smith J.A."/>
            <person name="Cushman J.C."/>
            <person name="Paull R.E."/>
            <person name="Yu Q."/>
        </authorList>
    </citation>
    <scope>NUCLEOTIDE SEQUENCE [LARGE SCALE GENOMIC DNA]</scope>
    <source>
        <strain evidence="11">cv. F153</strain>
    </source>
</reference>
<evidence type="ECO:0000259" key="10">
    <source>
        <dbReference type="PROSITE" id="PS51767"/>
    </source>
</evidence>
<feature type="signal peptide" evidence="9">
    <location>
        <begin position="1"/>
        <end position="25"/>
    </location>
</feature>
<evidence type="ECO:0000256" key="7">
    <source>
        <dbReference type="PIRSR" id="PIRSR601461-1"/>
    </source>
</evidence>
<evidence type="ECO:0000256" key="2">
    <source>
        <dbReference type="ARBA" id="ARBA00022670"/>
    </source>
</evidence>
<feature type="chain" id="PRO_5027888343" evidence="9">
    <location>
        <begin position="26"/>
        <end position="464"/>
    </location>
</feature>
<evidence type="ECO:0000256" key="5">
    <source>
        <dbReference type="ARBA" id="ARBA00022801"/>
    </source>
</evidence>
<dbReference type="FunFam" id="2.40.70.10:FF:000021">
    <property type="entry name" value="Aspartyl protease AED1"/>
    <property type="match status" value="1"/>
</dbReference>
<accession>A0A6P5FWQ6</accession>
<gene>
    <name evidence="12" type="primary">LOC109716773</name>
</gene>
<name>A0A6P5FWQ6_ANACO</name>
<evidence type="ECO:0000256" key="4">
    <source>
        <dbReference type="ARBA" id="ARBA00022750"/>
    </source>
</evidence>
<evidence type="ECO:0000256" key="1">
    <source>
        <dbReference type="ARBA" id="ARBA00007447"/>
    </source>
</evidence>
<dbReference type="GO" id="GO:0004190">
    <property type="term" value="F:aspartic-type endopeptidase activity"/>
    <property type="evidence" value="ECO:0007669"/>
    <property type="project" value="UniProtKB-KW"/>
</dbReference>
<dbReference type="PROSITE" id="PS00141">
    <property type="entry name" value="ASP_PROTEASE"/>
    <property type="match status" value="1"/>
</dbReference>
<dbReference type="OrthoDB" id="2747330at2759"/>
<keyword evidence="4 8" id="KW-0064">Aspartyl protease</keyword>
<dbReference type="InterPro" id="IPR033121">
    <property type="entry name" value="PEPTIDASE_A1"/>
</dbReference>
<dbReference type="GO" id="GO:0006508">
    <property type="term" value="P:proteolysis"/>
    <property type="evidence" value="ECO:0007669"/>
    <property type="project" value="UniProtKB-KW"/>
</dbReference>
<proteinExistence type="inferred from homology"/>
<dbReference type="AlphaFoldDB" id="A0A6P5FWQ6"/>
<dbReference type="InterPro" id="IPR021109">
    <property type="entry name" value="Peptidase_aspartic_dom_sf"/>
</dbReference>